<dbReference type="Proteomes" id="UP000324585">
    <property type="component" value="Unassembled WGS sequence"/>
</dbReference>
<protein>
    <recommendedName>
        <fullName evidence="7">ABC3 transporter permease C-terminal domain-containing protein</fullName>
    </recommendedName>
</protein>
<feature type="transmembrane region" description="Helical" evidence="6">
    <location>
        <begin position="497"/>
        <end position="518"/>
    </location>
</feature>
<dbReference type="GO" id="GO:0005886">
    <property type="term" value="C:plasma membrane"/>
    <property type="evidence" value="ECO:0007669"/>
    <property type="project" value="UniProtKB-SubCell"/>
</dbReference>
<evidence type="ECO:0000256" key="5">
    <source>
        <dbReference type="ARBA" id="ARBA00023136"/>
    </source>
</evidence>
<feature type="transmembrane region" description="Helical" evidence="6">
    <location>
        <begin position="34"/>
        <end position="52"/>
    </location>
</feature>
<feature type="transmembrane region" description="Helical" evidence="6">
    <location>
        <begin position="593"/>
        <end position="613"/>
    </location>
</feature>
<dbReference type="AlphaFoldDB" id="A0A5J4Z7Z0"/>
<dbReference type="PANTHER" id="PTHR32522:SF3">
    <property type="entry name" value="ABC3 TRANSPORTER PERMEASE PROTEIN DOMAIN-CONTAINING PROTEIN"/>
    <property type="match status" value="1"/>
</dbReference>
<accession>A0A5J4Z7Z0</accession>
<keyword evidence="5 6" id="KW-0472">Membrane</keyword>
<feature type="transmembrane region" description="Helical" evidence="6">
    <location>
        <begin position="530"/>
        <end position="550"/>
    </location>
</feature>
<evidence type="ECO:0000256" key="1">
    <source>
        <dbReference type="ARBA" id="ARBA00004651"/>
    </source>
</evidence>
<dbReference type="OrthoDB" id="2126250at2759"/>
<dbReference type="OMA" id="FSFMQKS"/>
<keyword evidence="3 6" id="KW-0812">Transmembrane</keyword>
<keyword evidence="9" id="KW-1185">Reference proteome</keyword>
<dbReference type="Pfam" id="PF02687">
    <property type="entry name" value="FtsX"/>
    <property type="match status" value="2"/>
</dbReference>
<feature type="transmembrane region" description="Helical" evidence="6">
    <location>
        <begin position="969"/>
        <end position="993"/>
    </location>
</feature>
<evidence type="ECO:0000256" key="6">
    <source>
        <dbReference type="SAM" id="Phobius"/>
    </source>
</evidence>
<gene>
    <name evidence="8" type="ORF">FVE85_6805</name>
</gene>
<evidence type="ECO:0000313" key="8">
    <source>
        <dbReference type="EMBL" id="KAA8499220.1"/>
    </source>
</evidence>
<name>A0A5J4Z7Z0_PORPP</name>
<evidence type="ECO:0000259" key="7">
    <source>
        <dbReference type="Pfam" id="PF02687"/>
    </source>
</evidence>
<feature type="domain" description="ABC3 transporter permease C-terminal" evidence="7">
    <location>
        <begin position="881"/>
        <end position="991"/>
    </location>
</feature>
<comment type="subcellular location">
    <subcellularLocation>
        <location evidence="1">Cell membrane</location>
        <topology evidence="1">Multi-pass membrane protein</topology>
    </subcellularLocation>
</comment>
<dbReference type="InterPro" id="IPR003838">
    <property type="entry name" value="ABC3_permease_C"/>
</dbReference>
<feature type="domain" description="ABC3 transporter permease C-terminal" evidence="7">
    <location>
        <begin position="352"/>
        <end position="471"/>
    </location>
</feature>
<organism evidence="8 9">
    <name type="scientific">Porphyridium purpureum</name>
    <name type="common">Red alga</name>
    <name type="synonym">Porphyridium cruentum</name>
    <dbReference type="NCBI Taxonomy" id="35688"/>
    <lineage>
        <taxon>Eukaryota</taxon>
        <taxon>Rhodophyta</taxon>
        <taxon>Bangiophyceae</taxon>
        <taxon>Porphyridiales</taxon>
        <taxon>Porphyridiaceae</taxon>
        <taxon>Porphyridium</taxon>
    </lineage>
</organism>
<feature type="transmembrane region" description="Helical" evidence="6">
    <location>
        <begin position="443"/>
        <end position="463"/>
    </location>
</feature>
<comment type="caution">
    <text evidence="8">The sequence shown here is derived from an EMBL/GenBank/DDBJ whole genome shotgun (WGS) entry which is preliminary data.</text>
</comment>
<feature type="transmembrane region" description="Helical" evidence="6">
    <location>
        <begin position="876"/>
        <end position="902"/>
    </location>
</feature>
<evidence type="ECO:0000256" key="3">
    <source>
        <dbReference type="ARBA" id="ARBA00022692"/>
    </source>
</evidence>
<keyword evidence="4 6" id="KW-1133">Transmembrane helix</keyword>
<dbReference type="EMBL" id="VRMN01000001">
    <property type="protein sequence ID" value="KAA8499220.1"/>
    <property type="molecule type" value="Genomic_DNA"/>
</dbReference>
<feature type="transmembrane region" description="Helical" evidence="6">
    <location>
        <begin position="391"/>
        <end position="422"/>
    </location>
</feature>
<feature type="transmembrane region" description="Helical" evidence="6">
    <location>
        <begin position="344"/>
        <end position="371"/>
    </location>
</feature>
<feature type="transmembrane region" description="Helical" evidence="6">
    <location>
        <begin position="929"/>
        <end position="949"/>
    </location>
</feature>
<reference evidence="9" key="1">
    <citation type="journal article" date="2019" name="Nat. Commun.">
        <title>Expansion of phycobilisome linker gene families in mesophilic red algae.</title>
        <authorList>
            <person name="Lee J."/>
            <person name="Kim D."/>
            <person name="Bhattacharya D."/>
            <person name="Yoon H.S."/>
        </authorList>
    </citation>
    <scope>NUCLEOTIDE SEQUENCE [LARGE SCALE GENOMIC DNA]</scope>
    <source>
        <strain evidence="9">CCMP 1328</strain>
    </source>
</reference>
<evidence type="ECO:0000313" key="9">
    <source>
        <dbReference type="Proteomes" id="UP000324585"/>
    </source>
</evidence>
<evidence type="ECO:0000256" key="2">
    <source>
        <dbReference type="ARBA" id="ARBA00022475"/>
    </source>
</evidence>
<sequence>MAPLSRIGSWARLARLVLRQACVHLWANRLMSTLGFLSVLLIVLMLALFTGITEYSSIVTSRLVELEQGAIDLHVRSGYLLNYSLAASVWNDDPGGHSARFESSTVVVARDNRDGQEQDNEQRSICDIVQDAEQAELFPLLPASLLALKFRREREIGLGGGWSEALDPPPGSALVSQNLAFALGLARNDSMAIYVNLVSVEMTFLGRLSTKETKARGGLRCLGALELKVHDFIPTRLSGKLGKTSGEDVDLIIEYDSMLSVLLAASNLNETERAALPSSFDELATDILLNLPSPRSEYQSADFKQVQASILDFSLRAMLPFRYMDLVPRLPVLSGLENLQFISLFLNLLALLVLVVFMVLSYVILFSLFQFSVEKQRAEAGVYRLVGMRRAGVLCMVLVESFILCIPAWALGLVAAQGLFIPATQFLSNTIDADIPSRLPGRAFLFGSLVGLVMPCIAAILPLRAALAISPSEAFLQRQSAASSGVTVTVQRDEHNVPLPLVGISLLGILYGFAVYYLFPRALLLNDLELLLGVFLLLLLSILFGLALLFVNLDLLSLKVCYFFFFFWESRVVKNLARMSMISNRLRNRKTFAMYNIAVALIVYLNVIALLQINVFENVTKQQYGAELQVISSGDRNPNAFQACKEQYERLADLEVVQKVSWVGAALRDEGSGSRYSLENLGHVLTAPARIHPVLPGFGDTVYEQFFRVTERAEHGFDDMNENRGRVALSVTEILYSAPFSDGIIVHDSVRAALGLEGTQSEFLVKTQAAAPFIRARAAAFVSLFTGFEASSFASEQPALVSFPAAVRLSNEASSFESLPLVRFVLRTIPLDRVSDTQYAELRAQLLGIPCSASLEVWEFRSTLDTLSDTRTFLNLGFLGVSVFAMLICSFSLVSSMLASVVEQSKELAVLRALGVRGFQLFRVKSGEAMALLFTSSMYGVLSGWLVALAQALQQNLFLGLPTELLFPWIPVLVILGFSVVTAMVAGLATSVYGKHKMLQELRAM</sequence>
<keyword evidence="2" id="KW-1003">Cell membrane</keyword>
<evidence type="ECO:0000256" key="4">
    <source>
        <dbReference type="ARBA" id="ARBA00022989"/>
    </source>
</evidence>
<proteinExistence type="predicted"/>
<dbReference type="PANTHER" id="PTHR32522">
    <property type="match status" value="1"/>
</dbReference>